<evidence type="ECO:0000256" key="1">
    <source>
        <dbReference type="ARBA" id="ARBA00001968"/>
    </source>
</evidence>
<proteinExistence type="inferred from homology"/>
<accession>A0AAP0WYY0</accession>
<evidence type="ECO:0000256" key="5">
    <source>
        <dbReference type="ARBA" id="ARBA00022723"/>
    </source>
</evidence>
<evidence type="ECO:0000256" key="6">
    <source>
        <dbReference type="ARBA" id="ARBA00022801"/>
    </source>
</evidence>
<dbReference type="PANTHER" id="PTHR22930">
    <property type="match status" value="1"/>
</dbReference>
<evidence type="ECO:0000259" key="8">
    <source>
        <dbReference type="Pfam" id="PF13359"/>
    </source>
</evidence>
<keyword evidence="4" id="KW-0540">Nuclease</keyword>
<evidence type="ECO:0000256" key="7">
    <source>
        <dbReference type="ARBA" id="ARBA00023242"/>
    </source>
</evidence>
<gene>
    <name evidence="9" type="ORF">L1049_023640</name>
</gene>
<comment type="cofactor">
    <cofactor evidence="1">
        <name>a divalent metal cation</name>
        <dbReference type="ChEBI" id="CHEBI:60240"/>
    </cofactor>
</comment>
<dbReference type="GO" id="GO:0016787">
    <property type="term" value="F:hydrolase activity"/>
    <property type="evidence" value="ECO:0007669"/>
    <property type="project" value="UniProtKB-KW"/>
</dbReference>
<comment type="similarity">
    <text evidence="3">Belongs to the HARBI1 family.</text>
</comment>
<keyword evidence="7" id="KW-0539">Nucleus</keyword>
<comment type="subcellular location">
    <subcellularLocation>
        <location evidence="2">Nucleus</location>
    </subcellularLocation>
</comment>
<dbReference type="InterPro" id="IPR027806">
    <property type="entry name" value="HARBI1_dom"/>
</dbReference>
<evidence type="ECO:0000313" key="10">
    <source>
        <dbReference type="Proteomes" id="UP001415857"/>
    </source>
</evidence>
<keyword evidence="5" id="KW-0479">Metal-binding</keyword>
<dbReference type="Pfam" id="PF13359">
    <property type="entry name" value="DDE_Tnp_4"/>
    <property type="match status" value="1"/>
</dbReference>
<keyword evidence="10" id="KW-1185">Reference proteome</keyword>
<comment type="caution">
    <text evidence="9">The sequence shown here is derived from an EMBL/GenBank/DDBJ whole genome shotgun (WGS) entry which is preliminary data.</text>
</comment>
<dbReference type="PANTHER" id="PTHR22930:SF268">
    <property type="entry name" value="NUCLEASE HARBI1"/>
    <property type="match status" value="1"/>
</dbReference>
<reference evidence="9 10" key="1">
    <citation type="journal article" date="2024" name="Plant J.">
        <title>Genome sequences and population genomics reveal climatic adaptation and genomic divergence between two closely related sweetgum species.</title>
        <authorList>
            <person name="Xu W.Q."/>
            <person name="Ren C.Q."/>
            <person name="Zhang X.Y."/>
            <person name="Comes H.P."/>
            <person name="Liu X.H."/>
            <person name="Li Y.G."/>
            <person name="Kettle C.J."/>
            <person name="Jalonen R."/>
            <person name="Gaisberger H."/>
            <person name="Ma Y.Z."/>
            <person name="Qiu Y.X."/>
        </authorList>
    </citation>
    <scope>NUCLEOTIDE SEQUENCE [LARGE SCALE GENOMIC DNA]</scope>
    <source>
        <strain evidence="9">Hangzhou</strain>
    </source>
</reference>
<name>A0AAP0WYY0_LIQFO</name>
<dbReference type="InterPro" id="IPR045249">
    <property type="entry name" value="HARBI1-like"/>
</dbReference>
<dbReference type="GO" id="GO:0046872">
    <property type="term" value="F:metal ion binding"/>
    <property type="evidence" value="ECO:0007669"/>
    <property type="project" value="UniProtKB-KW"/>
</dbReference>
<dbReference type="GO" id="GO:0005634">
    <property type="term" value="C:nucleus"/>
    <property type="evidence" value="ECO:0007669"/>
    <property type="project" value="UniProtKB-SubCell"/>
</dbReference>
<evidence type="ECO:0000256" key="4">
    <source>
        <dbReference type="ARBA" id="ARBA00022722"/>
    </source>
</evidence>
<dbReference type="Proteomes" id="UP001415857">
    <property type="component" value="Unassembled WGS sequence"/>
</dbReference>
<evidence type="ECO:0000256" key="3">
    <source>
        <dbReference type="ARBA" id="ARBA00006958"/>
    </source>
</evidence>
<keyword evidence="6" id="KW-0378">Hydrolase</keyword>
<organism evidence="9 10">
    <name type="scientific">Liquidambar formosana</name>
    <name type="common">Formosan gum</name>
    <dbReference type="NCBI Taxonomy" id="63359"/>
    <lineage>
        <taxon>Eukaryota</taxon>
        <taxon>Viridiplantae</taxon>
        <taxon>Streptophyta</taxon>
        <taxon>Embryophyta</taxon>
        <taxon>Tracheophyta</taxon>
        <taxon>Spermatophyta</taxon>
        <taxon>Magnoliopsida</taxon>
        <taxon>eudicotyledons</taxon>
        <taxon>Gunneridae</taxon>
        <taxon>Pentapetalae</taxon>
        <taxon>Saxifragales</taxon>
        <taxon>Altingiaceae</taxon>
        <taxon>Liquidambar</taxon>
    </lineage>
</organism>
<dbReference type="EMBL" id="JBBPBK010000005">
    <property type="protein sequence ID" value="KAK9284467.1"/>
    <property type="molecule type" value="Genomic_DNA"/>
</dbReference>
<feature type="domain" description="DDE Tnp4" evidence="8">
    <location>
        <begin position="26"/>
        <end position="84"/>
    </location>
</feature>
<evidence type="ECO:0000256" key="2">
    <source>
        <dbReference type="ARBA" id="ARBA00004123"/>
    </source>
</evidence>
<dbReference type="GO" id="GO:0004518">
    <property type="term" value="F:nuclease activity"/>
    <property type="evidence" value="ECO:0007669"/>
    <property type="project" value="UniProtKB-KW"/>
</dbReference>
<dbReference type="AlphaFoldDB" id="A0AAP0WYY0"/>
<evidence type="ECO:0000313" key="9">
    <source>
        <dbReference type="EMBL" id="KAK9284467.1"/>
    </source>
</evidence>
<protein>
    <recommendedName>
        <fullName evidence="8">DDE Tnp4 domain-containing protein</fullName>
    </recommendedName>
</protein>
<sequence>MDTEVSWEGDWEGTLEEEGEGNAGAIDGTHIRVKVPAIDVPRYQGRKNFPTQNVLAACSFDMKFIYILPGWEGTALNSRVLKNALTRADKLHIPRKTQLFEAKNEVWKELIQANSVAATWRHTKICNYDKLLDLFAKDRAIGEGAISAREKVR</sequence>